<comment type="caution">
    <text evidence="1">The sequence shown here is derived from an EMBL/GenBank/DDBJ whole genome shotgun (WGS) entry which is preliminary data.</text>
</comment>
<accession>A0AAD8E3P2</accession>
<dbReference type="EMBL" id="JASPKZ010009809">
    <property type="protein sequence ID" value="KAJ9576100.1"/>
    <property type="molecule type" value="Genomic_DNA"/>
</dbReference>
<dbReference type="Proteomes" id="UP001233999">
    <property type="component" value="Unassembled WGS sequence"/>
</dbReference>
<dbReference type="AlphaFoldDB" id="A0AAD8E3P2"/>
<reference evidence="1" key="1">
    <citation type="journal article" date="2023" name="IScience">
        <title>Live-bearing cockroach genome reveals convergent evolutionary mechanisms linked to viviparity in insects and beyond.</title>
        <authorList>
            <person name="Fouks B."/>
            <person name="Harrison M.C."/>
            <person name="Mikhailova A.A."/>
            <person name="Marchal E."/>
            <person name="English S."/>
            <person name="Carruthers M."/>
            <person name="Jennings E.C."/>
            <person name="Chiamaka E.L."/>
            <person name="Frigard R.A."/>
            <person name="Pippel M."/>
            <person name="Attardo G.M."/>
            <person name="Benoit J.B."/>
            <person name="Bornberg-Bauer E."/>
            <person name="Tobe S.S."/>
        </authorList>
    </citation>
    <scope>NUCLEOTIDE SEQUENCE</scope>
    <source>
        <strain evidence="1">Stay&amp;Tobe</strain>
    </source>
</reference>
<sequence length="84" mass="9937">LFSTTYSDLPIGPTLIVRRKRGDPQVSHCLIIYLRETCRKVTISTLNIDNQTRLLAEFYAYMYYFYTDYVNILCTNDFSNVYCQ</sequence>
<protein>
    <submittedName>
        <fullName evidence="1">Uncharacterized protein</fullName>
    </submittedName>
</protein>
<gene>
    <name evidence="1" type="ORF">L9F63_007065</name>
</gene>
<feature type="non-terminal residue" evidence="1">
    <location>
        <position position="1"/>
    </location>
</feature>
<evidence type="ECO:0000313" key="1">
    <source>
        <dbReference type="EMBL" id="KAJ9576100.1"/>
    </source>
</evidence>
<feature type="non-terminal residue" evidence="1">
    <location>
        <position position="84"/>
    </location>
</feature>
<name>A0AAD8E3P2_DIPPU</name>
<organism evidence="1 2">
    <name type="scientific">Diploptera punctata</name>
    <name type="common">Pacific beetle cockroach</name>
    <dbReference type="NCBI Taxonomy" id="6984"/>
    <lineage>
        <taxon>Eukaryota</taxon>
        <taxon>Metazoa</taxon>
        <taxon>Ecdysozoa</taxon>
        <taxon>Arthropoda</taxon>
        <taxon>Hexapoda</taxon>
        <taxon>Insecta</taxon>
        <taxon>Pterygota</taxon>
        <taxon>Neoptera</taxon>
        <taxon>Polyneoptera</taxon>
        <taxon>Dictyoptera</taxon>
        <taxon>Blattodea</taxon>
        <taxon>Blaberoidea</taxon>
        <taxon>Blaberidae</taxon>
        <taxon>Diplopterinae</taxon>
        <taxon>Diploptera</taxon>
    </lineage>
</organism>
<reference evidence="1" key="2">
    <citation type="submission" date="2023-05" db="EMBL/GenBank/DDBJ databases">
        <authorList>
            <person name="Fouks B."/>
        </authorList>
    </citation>
    <scope>NUCLEOTIDE SEQUENCE</scope>
    <source>
        <strain evidence="1">Stay&amp;Tobe</strain>
        <tissue evidence="1">Testes</tissue>
    </source>
</reference>
<proteinExistence type="predicted"/>
<evidence type="ECO:0000313" key="2">
    <source>
        <dbReference type="Proteomes" id="UP001233999"/>
    </source>
</evidence>
<keyword evidence="2" id="KW-1185">Reference proteome</keyword>